<dbReference type="Proteomes" id="UP000321393">
    <property type="component" value="Unassembled WGS sequence"/>
</dbReference>
<name>A0A5A7VFI2_CUCMM</name>
<dbReference type="EMBL" id="SSTE01000903">
    <property type="protein sequence ID" value="KAA0066064.1"/>
    <property type="molecule type" value="Genomic_DNA"/>
</dbReference>
<accession>A0A5A7VFI2</accession>
<comment type="caution">
    <text evidence="1">The sequence shown here is derived from an EMBL/GenBank/DDBJ whole genome shotgun (WGS) entry which is preliminary data.</text>
</comment>
<reference evidence="1 2" key="1">
    <citation type="submission" date="2019-08" db="EMBL/GenBank/DDBJ databases">
        <title>Draft genome sequences of two oriental melons (Cucumis melo L. var makuwa).</title>
        <authorList>
            <person name="Kwon S.-Y."/>
        </authorList>
    </citation>
    <scope>NUCLEOTIDE SEQUENCE [LARGE SCALE GENOMIC DNA]</scope>
    <source>
        <strain evidence="2">cv. SW 3</strain>
        <tissue evidence="1">Leaf</tissue>
    </source>
</reference>
<evidence type="ECO:0000313" key="2">
    <source>
        <dbReference type="Proteomes" id="UP000321393"/>
    </source>
</evidence>
<organism evidence="1 2">
    <name type="scientific">Cucumis melo var. makuwa</name>
    <name type="common">Oriental melon</name>
    <dbReference type="NCBI Taxonomy" id="1194695"/>
    <lineage>
        <taxon>Eukaryota</taxon>
        <taxon>Viridiplantae</taxon>
        <taxon>Streptophyta</taxon>
        <taxon>Embryophyta</taxon>
        <taxon>Tracheophyta</taxon>
        <taxon>Spermatophyta</taxon>
        <taxon>Magnoliopsida</taxon>
        <taxon>eudicotyledons</taxon>
        <taxon>Gunneridae</taxon>
        <taxon>Pentapetalae</taxon>
        <taxon>rosids</taxon>
        <taxon>fabids</taxon>
        <taxon>Cucurbitales</taxon>
        <taxon>Cucurbitaceae</taxon>
        <taxon>Benincaseae</taxon>
        <taxon>Cucumis</taxon>
    </lineage>
</organism>
<gene>
    <name evidence="1" type="ORF">E6C27_scaffold21G00450</name>
</gene>
<evidence type="ECO:0000313" key="1">
    <source>
        <dbReference type="EMBL" id="KAA0066064.1"/>
    </source>
</evidence>
<dbReference type="AlphaFoldDB" id="A0A5A7VFI2"/>
<proteinExistence type="predicted"/>
<sequence>MLKMLQICIKDINGDSLNGLEHRTALSENLSHDFFLLTMGPSFDVRCYNGCIMNICHMQAEQATANDSDEPLTMSSFSSSFDEIDVMFFEFVEELDNPTGGSLSVGDNSGTYQPSTTLTRFFVLDFNDQAINRFVEHQMINTFKEFQGGCHMHFKKYRDPDEAHNQILELHSQLAPDGTQPLFGNEICGMVFGRRSCYLKGLDWGLKPKARKTASASSSTTSCSQSTVELQLRAALYQAMKCIEKCLKNHDVLASEVERMRKLIEDTSPAQQGPPHDP</sequence>
<protein>
    <submittedName>
        <fullName evidence="1">Gamma-aminobutyrate transaminase POP2</fullName>
    </submittedName>
</protein>